<gene>
    <name evidence="4" type="ORF">SASPL_136296</name>
</gene>
<dbReference type="GO" id="GO:0008270">
    <property type="term" value="F:zinc ion binding"/>
    <property type="evidence" value="ECO:0007669"/>
    <property type="project" value="UniProtKB-KW"/>
</dbReference>
<evidence type="ECO:0000313" key="4">
    <source>
        <dbReference type="EMBL" id="KAG6404059.1"/>
    </source>
</evidence>
<dbReference type="PROSITE" id="PS00028">
    <property type="entry name" value="ZINC_FINGER_C2H2_1"/>
    <property type="match status" value="2"/>
</dbReference>
<keyword evidence="1" id="KW-0862">Zinc</keyword>
<evidence type="ECO:0000313" key="5">
    <source>
        <dbReference type="Proteomes" id="UP000298416"/>
    </source>
</evidence>
<keyword evidence="5" id="KW-1185">Reference proteome</keyword>
<reference evidence="4" key="2">
    <citation type="submission" date="2020-08" db="EMBL/GenBank/DDBJ databases">
        <title>Plant Genome Project.</title>
        <authorList>
            <person name="Zhang R.-G."/>
        </authorList>
    </citation>
    <scope>NUCLEOTIDE SEQUENCE</scope>
    <source>
        <strain evidence="4">Huo1</strain>
        <tissue evidence="4">Leaf</tissue>
    </source>
</reference>
<dbReference type="Proteomes" id="UP000298416">
    <property type="component" value="Unassembled WGS sequence"/>
</dbReference>
<organism evidence="4">
    <name type="scientific">Salvia splendens</name>
    <name type="common">Scarlet sage</name>
    <dbReference type="NCBI Taxonomy" id="180675"/>
    <lineage>
        <taxon>Eukaryota</taxon>
        <taxon>Viridiplantae</taxon>
        <taxon>Streptophyta</taxon>
        <taxon>Embryophyta</taxon>
        <taxon>Tracheophyta</taxon>
        <taxon>Spermatophyta</taxon>
        <taxon>Magnoliopsida</taxon>
        <taxon>eudicotyledons</taxon>
        <taxon>Gunneridae</taxon>
        <taxon>Pentapetalae</taxon>
        <taxon>asterids</taxon>
        <taxon>lamiids</taxon>
        <taxon>Lamiales</taxon>
        <taxon>Lamiaceae</taxon>
        <taxon>Nepetoideae</taxon>
        <taxon>Mentheae</taxon>
        <taxon>Salviinae</taxon>
        <taxon>Salvia</taxon>
        <taxon>Salvia subgen. Calosphace</taxon>
        <taxon>core Calosphace</taxon>
    </lineage>
</organism>
<comment type="caution">
    <text evidence="4">The sequence shown here is derived from an EMBL/GenBank/DDBJ whole genome shotgun (WGS) entry which is preliminary data.</text>
</comment>
<protein>
    <recommendedName>
        <fullName evidence="3">C2H2-type domain-containing protein</fullName>
    </recommendedName>
</protein>
<dbReference type="PANTHER" id="PTHR46326:SF2">
    <property type="entry name" value="ZINC FINGER PROTEIN ZAT1-RELATED"/>
    <property type="match status" value="1"/>
</dbReference>
<dbReference type="InterPro" id="IPR036236">
    <property type="entry name" value="Znf_C2H2_sf"/>
</dbReference>
<dbReference type="InterPro" id="IPR013087">
    <property type="entry name" value="Znf_C2H2_type"/>
</dbReference>
<feature type="domain" description="C2H2-type" evidence="3">
    <location>
        <begin position="132"/>
        <end position="154"/>
    </location>
</feature>
<dbReference type="SUPFAM" id="SSF57667">
    <property type="entry name" value="beta-beta-alpha zinc fingers"/>
    <property type="match status" value="1"/>
</dbReference>
<dbReference type="SMART" id="SM00355">
    <property type="entry name" value="ZnF_C2H2"/>
    <property type="match status" value="2"/>
</dbReference>
<reference evidence="4" key="1">
    <citation type="submission" date="2018-01" db="EMBL/GenBank/DDBJ databases">
        <authorList>
            <person name="Mao J.F."/>
        </authorList>
    </citation>
    <scope>NUCLEOTIDE SEQUENCE</scope>
    <source>
        <strain evidence="4">Huo1</strain>
        <tissue evidence="4">Leaf</tissue>
    </source>
</reference>
<dbReference type="AlphaFoldDB" id="A0A8X8X0M4"/>
<name>A0A8X8X0M4_SALSN</name>
<dbReference type="PROSITE" id="PS50157">
    <property type="entry name" value="ZINC_FINGER_C2H2_2"/>
    <property type="match status" value="2"/>
</dbReference>
<keyword evidence="1" id="KW-0863">Zinc-finger</keyword>
<dbReference type="InterPro" id="IPR044303">
    <property type="entry name" value="ZAT1/4/9"/>
</dbReference>
<dbReference type="PANTHER" id="PTHR46326">
    <property type="entry name" value="ZINC FINGER PROTEIN ZAT1-RELATED"/>
    <property type="match status" value="1"/>
</dbReference>
<feature type="region of interest" description="Disordered" evidence="2">
    <location>
        <begin position="17"/>
        <end position="38"/>
    </location>
</feature>
<dbReference type="EMBL" id="PNBA02000013">
    <property type="protein sequence ID" value="KAG6404059.1"/>
    <property type="molecule type" value="Genomic_DNA"/>
</dbReference>
<dbReference type="GO" id="GO:0006355">
    <property type="term" value="P:regulation of DNA-templated transcription"/>
    <property type="evidence" value="ECO:0007669"/>
    <property type="project" value="InterPro"/>
</dbReference>
<keyword evidence="1" id="KW-0479">Metal-binding</keyword>
<evidence type="ECO:0000256" key="1">
    <source>
        <dbReference type="PROSITE-ProRule" id="PRU00042"/>
    </source>
</evidence>
<feature type="domain" description="C2H2-type" evidence="3">
    <location>
        <begin position="90"/>
        <end position="117"/>
    </location>
</feature>
<evidence type="ECO:0000256" key="2">
    <source>
        <dbReference type="SAM" id="MobiDB-lite"/>
    </source>
</evidence>
<sequence length="193" mass="21669">MFPCGRSLGGHMKSHLINISSTPKKPRKRFSDDDDDDDDREEVALSLILLSMDCISFEESESRRKKKSKASRNLDLELVNSLSQSDCSKFRCMICNKGFPSYQALGGHRASHKKFKGCCAPTIPTEIPKPDHECPICLKVFPSGQALGGHKRSHLITDHQPKTILDLNLPAPVEDELKPWWIRATREPLLSTS</sequence>
<accession>A0A8X8X0M4</accession>
<proteinExistence type="predicted"/>
<evidence type="ECO:0000259" key="3">
    <source>
        <dbReference type="PROSITE" id="PS50157"/>
    </source>
</evidence>
<dbReference type="Gene3D" id="3.30.160.60">
    <property type="entry name" value="Classic Zinc Finger"/>
    <property type="match status" value="1"/>
</dbReference>
<dbReference type="Pfam" id="PF13912">
    <property type="entry name" value="zf-C2H2_6"/>
    <property type="match status" value="2"/>
</dbReference>